<organism evidence="1 2">
    <name type="scientific">Durusdinium trenchii</name>
    <dbReference type="NCBI Taxonomy" id="1381693"/>
    <lineage>
        <taxon>Eukaryota</taxon>
        <taxon>Sar</taxon>
        <taxon>Alveolata</taxon>
        <taxon>Dinophyceae</taxon>
        <taxon>Suessiales</taxon>
        <taxon>Symbiodiniaceae</taxon>
        <taxon>Durusdinium</taxon>
    </lineage>
</organism>
<dbReference type="Proteomes" id="UP001642484">
    <property type="component" value="Unassembled WGS sequence"/>
</dbReference>
<evidence type="ECO:0000313" key="1">
    <source>
        <dbReference type="EMBL" id="CAK9072399.1"/>
    </source>
</evidence>
<comment type="caution">
    <text evidence="1">The sequence shown here is derived from an EMBL/GenBank/DDBJ whole genome shotgun (WGS) entry which is preliminary data.</text>
</comment>
<protein>
    <submittedName>
        <fullName evidence="1">Uncharacterized protein</fullName>
    </submittedName>
</protein>
<evidence type="ECO:0000313" key="2">
    <source>
        <dbReference type="Proteomes" id="UP001642484"/>
    </source>
</evidence>
<proteinExistence type="predicted"/>
<reference evidence="1 2" key="1">
    <citation type="submission" date="2024-02" db="EMBL/GenBank/DDBJ databases">
        <authorList>
            <person name="Chen Y."/>
            <person name="Shah S."/>
            <person name="Dougan E. K."/>
            <person name="Thang M."/>
            <person name="Chan C."/>
        </authorList>
    </citation>
    <scope>NUCLEOTIDE SEQUENCE [LARGE SCALE GENOMIC DNA]</scope>
</reference>
<keyword evidence="2" id="KW-1185">Reference proteome</keyword>
<sequence length="144" mass="16315">MLSARCTCSNLRNTLDSRISSAIGKGSLSFSTSVDLGKSYGSEIFCRREQEARTHNRLRKHGLAWPVPITYCQIPILDPDTEEISIASWPFLLPHDFVATLVSEGYREVLGKLPEHYWANMRKEIAKDSFPSGDRRIQAVFARQ</sequence>
<dbReference type="EMBL" id="CAXAMN010022740">
    <property type="protein sequence ID" value="CAK9072399.1"/>
    <property type="molecule type" value="Genomic_DNA"/>
</dbReference>
<name>A0ABP0PBU4_9DINO</name>
<gene>
    <name evidence="1" type="ORF">CCMP2556_LOCUS35616</name>
</gene>
<accession>A0ABP0PBU4</accession>